<dbReference type="EMBL" id="JAANIU010006337">
    <property type="protein sequence ID" value="KAG1542383.1"/>
    <property type="molecule type" value="Genomic_DNA"/>
</dbReference>
<dbReference type="Proteomes" id="UP000740926">
    <property type="component" value="Unassembled WGS sequence"/>
</dbReference>
<sequence>MNVDDSKTVSLDQDLALVAAVWLLFDTETHAGHVHLAAAAHLRTHGVGRTDLPVQGDNRFAHLLHGRIRAGEARIGCIDPASQRSIRSGPRSGLRLHCRIRLAQPDLDLSGTTGLRQVCIGEHALDRDGARVHVNATRAPTRDPCPLRRHLRTDSRDHLPLRRHLPIDDADVLRVGADLTHQRAVTGHAGTHVLPVGSRRQLVSRRRVGPAVGSAIPHHGPALAVGGVGTPQQA</sequence>
<evidence type="ECO:0000256" key="1">
    <source>
        <dbReference type="SAM" id="MobiDB-lite"/>
    </source>
</evidence>
<evidence type="ECO:0000313" key="3">
    <source>
        <dbReference type="Proteomes" id="UP000740926"/>
    </source>
</evidence>
<evidence type="ECO:0000313" key="2">
    <source>
        <dbReference type="EMBL" id="KAG1542383.1"/>
    </source>
</evidence>
<dbReference type="AlphaFoldDB" id="A0A9P7C9A1"/>
<comment type="caution">
    <text evidence="2">The sequence shown here is derived from an EMBL/GenBank/DDBJ whole genome shotgun (WGS) entry which is preliminary data.</text>
</comment>
<reference evidence="2 3" key="1">
    <citation type="journal article" date="2020" name="Microb. Genom.">
        <title>Genetic diversity of clinical and environmental Mucorales isolates obtained from an investigation of mucormycosis cases among solid organ transplant recipients.</title>
        <authorList>
            <person name="Nguyen M.H."/>
            <person name="Kaul D."/>
            <person name="Muto C."/>
            <person name="Cheng S.J."/>
            <person name="Richter R.A."/>
            <person name="Bruno V.M."/>
            <person name="Liu G."/>
            <person name="Beyhan S."/>
            <person name="Sundermann A.J."/>
            <person name="Mounaud S."/>
            <person name="Pasculle A.W."/>
            <person name="Nierman W.C."/>
            <person name="Driscoll E."/>
            <person name="Cumbie R."/>
            <person name="Clancy C.J."/>
            <person name="Dupont C.L."/>
        </authorList>
    </citation>
    <scope>NUCLEOTIDE SEQUENCE [LARGE SCALE GENOMIC DNA]</scope>
    <source>
        <strain evidence="2 3">GL24</strain>
    </source>
</reference>
<accession>A0A9P7C9A1</accession>
<feature type="region of interest" description="Disordered" evidence="1">
    <location>
        <begin position="211"/>
        <end position="234"/>
    </location>
</feature>
<organism evidence="2 3">
    <name type="scientific">Rhizopus delemar</name>
    <dbReference type="NCBI Taxonomy" id="936053"/>
    <lineage>
        <taxon>Eukaryota</taxon>
        <taxon>Fungi</taxon>
        <taxon>Fungi incertae sedis</taxon>
        <taxon>Mucoromycota</taxon>
        <taxon>Mucoromycotina</taxon>
        <taxon>Mucoromycetes</taxon>
        <taxon>Mucorales</taxon>
        <taxon>Mucorineae</taxon>
        <taxon>Rhizopodaceae</taxon>
        <taxon>Rhizopus</taxon>
    </lineage>
</organism>
<keyword evidence="3" id="KW-1185">Reference proteome</keyword>
<proteinExistence type="predicted"/>
<name>A0A9P7C9A1_9FUNG</name>
<protein>
    <submittedName>
        <fullName evidence="2">Uncharacterized protein</fullName>
    </submittedName>
</protein>
<gene>
    <name evidence="2" type="ORF">G6F50_014111</name>
</gene>